<evidence type="ECO:0000313" key="2">
    <source>
        <dbReference type="Proteomes" id="UP000187203"/>
    </source>
</evidence>
<keyword evidence="1" id="KW-0418">Kinase</keyword>
<proteinExistence type="predicted"/>
<dbReference type="EMBL" id="AWUE01014873">
    <property type="protein sequence ID" value="OMP00982.1"/>
    <property type="molecule type" value="Genomic_DNA"/>
</dbReference>
<protein>
    <submittedName>
        <fullName evidence="1">G-type lectin S-receptor-like serine/threonine-protein kinase</fullName>
    </submittedName>
</protein>
<organism evidence="1 2">
    <name type="scientific">Corchorus olitorius</name>
    <dbReference type="NCBI Taxonomy" id="93759"/>
    <lineage>
        <taxon>Eukaryota</taxon>
        <taxon>Viridiplantae</taxon>
        <taxon>Streptophyta</taxon>
        <taxon>Embryophyta</taxon>
        <taxon>Tracheophyta</taxon>
        <taxon>Spermatophyta</taxon>
        <taxon>Magnoliopsida</taxon>
        <taxon>eudicotyledons</taxon>
        <taxon>Gunneridae</taxon>
        <taxon>Pentapetalae</taxon>
        <taxon>rosids</taxon>
        <taxon>malvids</taxon>
        <taxon>Malvales</taxon>
        <taxon>Malvaceae</taxon>
        <taxon>Grewioideae</taxon>
        <taxon>Apeibeae</taxon>
        <taxon>Corchorus</taxon>
    </lineage>
</organism>
<keyword evidence="1" id="KW-0808">Transferase</keyword>
<dbReference type="GO" id="GO:0016301">
    <property type="term" value="F:kinase activity"/>
    <property type="evidence" value="ECO:0007669"/>
    <property type="project" value="UniProtKB-KW"/>
</dbReference>
<name>A0A1R3K1L9_9ROSI</name>
<reference evidence="2" key="1">
    <citation type="submission" date="2013-09" db="EMBL/GenBank/DDBJ databases">
        <title>Corchorus olitorius genome sequencing.</title>
        <authorList>
            <person name="Alam M."/>
            <person name="Haque M.S."/>
            <person name="Islam M.S."/>
            <person name="Emdad E.M."/>
            <person name="Islam M.M."/>
            <person name="Ahmed B."/>
            <person name="Halim A."/>
            <person name="Hossen Q.M.M."/>
            <person name="Hossain M.Z."/>
            <person name="Ahmed R."/>
            <person name="Khan M.M."/>
            <person name="Islam R."/>
            <person name="Rashid M.M."/>
            <person name="Khan S.A."/>
            <person name="Rahman M.S."/>
            <person name="Alam M."/>
            <person name="Yahiya A.S."/>
            <person name="Khan M.S."/>
            <person name="Azam M.S."/>
            <person name="Haque T."/>
            <person name="Lashkar M.Z.H."/>
            <person name="Akhand A.I."/>
            <person name="Morshed G."/>
            <person name="Roy S."/>
            <person name="Uddin K.S."/>
            <person name="Rabeya T."/>
            <person name="Hossain A.S."/>
            <person name="Chowdhury A."/>
            <person name="Snigdha A.R."/>
            <person name="Mortoza M.S."/>
            <person name="Matin S.A."/>
            <person name="Hoque S.M.E."/>
            <person name="Islam M.K."/>
            <person name="Roy D.K."/>
            <person name="Haider R."/>
            <person name="Moosa M.M."/>
            <person name="Elias S.M."/>
            <person name="Hasan A.M."/>
            <person name="Jahan S."/>
            <person name="Shafiuddin M."/>
            <person name="Mahmood N."/>
            <person name="Shommy N.S."/>
        </authorList>
    </citation>
    <scope>NUCLEOTIDE SEQUENCE [LARGE SCALE GENOMIC DNA]</scope>
    <source>
        <strain evidence="2">cv. O-4</strain>
    </source>
</reference>
<evidence type="ECO:0000313" key="1">
    <source>
        <dbReference type="EMBL" id="OMP00982.1"/>
    </source>
</evidence>
<gene>
    <name evidence="1" type="ORF">COLO4_12237</name>
</gene>
<comment type="caution">
    <text evidence="1">The sequence shown here is derived from an EMBL/GenBank/DDBJ whole genome shotgun (WGS) entry which is preliminary data.</text>
</comment>
<dbReference type="AlphaFoldDB" id="A0A1R3K1L9"/>
<keyword evidence="2" id="KW-1185">Reference proteome</keyword>
<accession>A0A1R3K1L9</accession>
<sequence>MNLRFETYVGLWTVALFVGRVVYKAREEALVNTRALALTKISELGSLTIKESEKYRIGK</sequence>
<dbReference type="Proteomes" id="UP000187203">
    <property type="component" value="Unassembled WGS sequence"/>
</dbReference>